<feature type="non-terminal residue" evidence="1">
    <location>
        <position position="1"/>
    </location>
</feature>
<keyword evidence="2" id="KW-1185">Reference proteome</keyword>
<evidence type="ECO:0000313" key="2">
    <source>
        <dbReference type="Proteomes" id="UP000006319"/>
    </source>
</evidence>
<dbReference type="AlphaFoldDB" id="K6V2U8"/>
<dbReference type="InterPro" id="IPR008780">
    <property type="entry name" value="Plasmodium_Vir"/>
</dbReference>
<dbReference type="GeneID" id="14696167"/>
<dbReference type="OMA" id="VWRDINE"/>
<dbReference type="KEGG" id="pcy:PCYB_003740"/>
<accession>K6V2U8</accession>
<dbReference type="VEuPathDB" id="PlasmoDB:PCYB_003740"/>
<sequence length="209" mass="25123">NDIIGGKNDKYWDIIKNNLEEYFGDKDICYKLERHLSVFLDNITDIANINNKRSYGVNYWFEWLIMNKDKTTTQHNVCNPDINLYKITYMEELKFLFDYIEEFEIIKEASIIDPGYSCQKCFEYLRTPIPLYFLWKTICQKYEEINSCTNYIREYKSYHPKNIMNKLSYGLIMVQSFLNPCYSKVLSLFSDLKKPPSESIYKHLDDKMK</sequence>
<gene>
    <name evidence="1" type="ORF">PCYB_003740</name>
</gene>
<dbReference type="EMBL" id="DF157453">
    <property type="protein sequence ID" value="GAB69625.1"/>
    <property type="molecule type" value="Genomic_DNA"/>
</dbReference>
<dbReference type="Pfam" id="PF05795">
    <property type="entry name" value="Plasmodium_Vir"/>
    <property type="match status" value="1"/>
</dbReference>
<evidence type="ECO:0000313" key="1">
    <source>
        <dbReference type="EMBL" id="GAB69625.1"/>
    </source>
</evidence>
<name>K6V2U8_PLACD</name>
<proteinExistence type="predicted"/>
<dbReference type="RefSeq" id="XP_004227843.1">
    <property type="nucleotide sequence ID" value="XM_004227795.1"/>
</dbReference>
<dbReference type="Proteomes" id="UP000006319">
    <property type="component" value="Unassembled WGS sequence"/>
</dbReference>
<organism evidence="1 2">
    <name type="scientific">Plasmodium cynomolgi (strain B)</name>
    <dbReference type="NCBI Taxonomy" id="1120755"/>
    <lineage>
        <taxon>Eukaryota</taxon>
        <taxon>Sar</taxon>
        <taxon>Alveolata</taxon>
        <taxon>Apicomplexa</taxon>
        <taxon>Aconoidasida</taxon>
        <taxon>Haemosporida</taxon>
        <taxon>Plasmodiidae</taxon>
        <taxon>Plasmodium</taxon>
        <taxon>Plasmodium (Plasmodium)</taxon>
    </lineage>
</organism>
<evidence type="ECO:0008006" key="3">
    <source>
        <dbReference type="Google" id="ProtNLM"/>
    </source>
</evidence>
<protein>
    <recommendedName>
        <fullName evidence="3">CYIR protein</fullName>
    </recommendedName>
</protein>
<reference evidence="1 2" key="1">
    <citation type="journal article" date="2012" name="Nat. Genet.">
        <title>Plasmodium cynomolgi genome sequences provide insight into Plasmodium vivax and the monkey malaria clade.</title>
        <authorList>
            <person name="Tachibana S."/>
            <person name="Sullivan S.A."/>
            <person name="Kawai S."/>
            <person name="Nakamura S."/>
            <person name="Kim H.R."/>
            <person name="Goto N."/>
            <person name="Arisue N."/>
            <person name="Palacpac N.M.Q."/>
            <person name="Honma H."/>
            <person name="Yagi M."/>
            <person name="Tougan T."/>
            <person name="Katakai Y."/>
            <person name="Kaneko O."/>
            <person name="Mita T."/>
            <person name="Kita K."/>
            <person name="Yasutomi Y."/>
            <person name="Sutton P.L."/>
            <person name="Shakhbatyan R."/>
            <person name="Horii T."/>
            <person name="Yasunaga T."/>
            <person name="Barnwell J.W."/>
            <person name="Escalante A.A."/>
            <person name="Carlton J.M."/>
            <person name="Tanabe K."/>
        </authorList>
    </citation>
    <scope>NUCLEOTIDE SEQUENCE [LARGE SCALE GENOMIC DNA]</scope>
    <source>
        <strain evidence="1 2">B</strain>
    </source>
</reference>